<organism evidence="8 9">
    <name type="scientific">Jiulongibacter sediminis</name>
    <dbReference type="NCBI Taxonomy" id="1605367"/>
    <lineage>
        <taxon>Bacteria</taxon>
        <taxon>Pseudomonadati</taxon>
        <taxon>Bacteroidota</taxon>
        <taxon>Cytophagia</taxon>
        <taxon>Cytophagales</taxon>
        <taxon>Leadbetterellaceae</taxon>
        <taxon>Jiulongibacter</taxon>
    </lineage>
</organism>
<dbReference type="Gene3D" id="3.90.1560.10">
    <property type="entry name" value="ComB-like"/>
    <property type="match status" value="1"/>
</dbReference>
<dbReference type="Proteomes" id="UP000050454">
    <property type="component" value="Unassembled WGS sequence"/>
</dbReference>
<keyword evidence="9" id="KW-1185">Reference proteome</keyword>
<evidence type="ECO:0000313" key="8">
    <source>
        <dbReference type="EMBL" id="KPM48466.1"/>
    </source>
</evidence>
<keyword evidence="5" id="KW-0378">Hydrolase</keyword>
<reference evidence="8 9" key="1">
    <citation type="submission" date="2015-07" db="EMBL/GenBank/DDBJ databases">
        <title>The draft genome sequence of Leadbetterella sp. JN14-9.</title>
        <authorList>
            <person name="Liu Y."/>
            <person name="Du J."/>
            <person name="Shao Z."/>
        </authorList>
    </citation>
    <scope>NUCLEOTIDE SEQUENCE [LARGE SCALE GENOMIC DNA]</scope>
    <source>
        <strain evidence="8 9">JN14-9</strain>
    </source>
</reference>
<evidence type="ECO:0000256" key="5">
    <source>
        <dbReference type="ARBA" id="ARBA00022801"/>
    </source>
</evidence>
<gene>
    <name evidence="8" type="ORF">AFM12_07495</name>
</gene>
<dbReference type="GO" id="GO:0050545">
    <property type="term" value="F:sulfopyruvate decarboxylase activity"/>
    <property type="evidence" value="ECO:0007669"/>
    <property type="project" value="TreeGrafter"/>
</dbReference>
<dbReference type="EC" id="3.1.3.71" evidence="3"/>
<comment type="cofactor">
    <cofactor evidence="1">
        <name>Mg(2+)</name>
        <dbReference type="ChEBI" id="CHEBI:18420"/>
    </cofactor>
</comment>
<evidence type="ECO:0000256" key="7">
    <source>
        <dbReference type="ARBA" id="ARBA00033711"/>
    </source>
</evidence>
<dbReference type="RefSeq" id="WP_055146108.1">
    <property type="nucleotide sequence ID" value="NZ_JXSZ01000006.1"/>
</dbReference>
<dbReference type="AlphaFoldDB" id="A0A0P7BCV7"/>
<keyword evidence="6" id="KW-0460">Magnesium</keyword>
<dbReference type="STRING" id="1605367.AFM12_07495"/>
<dbReference type="PANTHER" id="PTHR37311:SF1">
    <property type="entry name" value="2-PHOSPHOSULFOLACTATE PHOSPHATASE-RELATED"/>
    <property type="match status" value="1"/>
</dbReference>
<sequence length="232" mass="25094">MNTIEVCLTHELIQQHELAGKIVVVTDVFRATSCIVAGLATGVKAIKPLIEVDDCRELQKQGWLAGGERHAQKIEGFDLDNSPFSYMSELAKGKKVAMTTTNGTLAVNKSLAADEIMAASFGNLTATANYLQKQKKDVVVLAAGWKGRPGLEDVLFGGALALATGFEIIGDSTHLAIAGYEVAKDDLLGYMQRASHLQRLKNLDITDDIAFCLEIDKFDIIIALQDGVLMKK</sequence>
<comment type="catalytic activity">
    <reaction evidence="7">
        <text>(2R)-O-phospho-3-sulfolactate + H2O = (2R)-3-sulfolactate + phosphate</text>
        <dbReference type="Rhea" id="RHEA:23416"/>
        <dbReference type="ChEBI" id="CHEBI:15377"/>
        <dbReference type="ChEBI" id="CHEBI:15597"/>
        <dbReference type="ChEBI" id="CHEBI:43474"/>
        <dbReference type="ChEBI" id="CHEBI:58738"/>
        <dbReference type="EC" id="3.1.3.71"/>
    </reaction>
</comment>
<comment type="similarity">
    <text evidence="2">Belongs to the ComB family.</text>
</comment>
<evidence type="ECO:0000256" key="1">
    <source>
        <dbReference type="ARBA" id="ARBA00001946"/>
    </source>
</evidence>
<dbReference type="InterPro" id="IPR005238">
    <property type="entry name" value="ComB-like"/>
</dbReference>
<evidence type="ECO:0000256" key="4">
    <source>
        <dbReference type="ARBA" id="ARBA00021948"/>
    </source>
</evidence>
<dbReference type="EMBL" id="LGTQ01000006">
    <property type="protein sequence ID" value="KPM48466.1"/>
    <property type="molecule type" value="Genomic_DNA"/>
</dbReference>
<dbReference type="PANTHER" id="PTHR37311">
    <property type="entry name" value="2-PHOSPHOSULFOLACTATE PHOSPHATASE-RELATED"/>
    <property type="match status" value="1"/>
</dbReference>
<dbReference type="InterPro" id="IPR036702">
    <property type="entry name" value="ComB-like_sf"/>
</dbReference>
<proteinExistence type="inferred from homology"/>
<evidence type="ECO:0000256" key="3">
    <source>
        <dbReference type="ARBA" id="ARBA00012953"/>
    </source>
</evidence>
<dbReference type="SUPFAM" id="SSF142823">
    <property type="entry name" value="ComB-like"/>
    <property type="match status" value="1"/>
</dbReference>
<evidence type="ECO:0000256" key="2">
    <source>
        <dbReference type="ARBA" id="ARBA00009997"/>
    </source>
</evidence>
<comment type="caution">
    <text evidence="8">The sequence shown here is derived from an EMBL/GenBank/DDBJ whole genome shotgun (WGS) entry which is preliminary data.</text>
</comment>
<evidence type="ECO:0000313" key="9">
    <source>
        <dbReference type="Proteomes" id="UP000050454"/>
    </source>
</evidence>
<name>A0A0P7BCV7_9BACT</name>
<evidence type="ECO:0000256" key="6">
    <source>
        <dbReference type="ARBA" id="ARBA00022842"/>
    </source>
</evidence>
<dbReference type="GO" id="GO:0000287">
    <property type="term" value="F:magnesium ion binding"/>
    <property type="evidence" value="ECO:0007669"/>
    <property type="project" value="InterPro"/>
</dbReference>
<dbReference type="Pfam" id="PF04029">
    <property type="entry name" value="2-ph_phosp"/>
    <property type="match status" value="1"/>
</dbReference>
<dbReference type="GO" id="GO:0050532">
    <property type="term" value="F:2-phosphosulfolactate phosphatase activity"/>
    <property type="evidence" value="ECO:0007669"/>
    <property type="project" value="UniProtKB-EC"/>
</dbReference>
<accession>A0A0P7BCV7</accession>
<dbReference type="OrthoDB" id="4913at2"/>
<protein>
    <recommendedName>
        <fullName evidence="4">Probable 2-phosphosulfolactate phosphatase</fullName>
        <ecNumber evidence="3">3.1.3.71</ecNumber>
    </recommendedName>
</protein>